<dbReference type="FunCoup" id="A0A1Q3BKW8">
    <property type="interactions" value="1"/>
</dbReference>
<comment type="caution">
    <text evidence="2">The sequence shown here is derived from an EMBL/GenBank/DDBJ whole genome shotgun (WGS) entry which is preliminary data.</text>
</comment>
<evidence type="ECO:0000313" key="3">
    <source>
        <dbReference type="Proteomes" id="UP000187406"/>
    </source>
</evidence>
<organism evidence="2 3">
    <name type="scientific">Cephalotus follicularis</name>
    <name type="common">Albany pitcher plant</name>
    <dbReference type="NCBI Taxonomy" id="3775"/>
    <lineage>
        <taxon>Eukaryota</taxon>
        <taxon>Viridiplantae</taxon>
        <taxon>Streptophyta</taxon>
        <taxon>Embryophyta</taxon>
        <taxon>Tracheophyta</taxon>
        <taxon>Spermatophyta</taxon>
        <taxon>Magnoliopsida</taxon>
        <taxon>eudicotyledons</taxon>
        <taxon>Gunneridae</taxon>
        <taxon>Pentapetalae</taxon>
        <taxon>rosids</taxon>
        <taxon>fabids</taxon>
        <taxon>Oxalidales</taxon>
        <taxon>Cephalotaceae</taxon>
        <taxon>Cephalotus</taxon>
    </lineage>
</organism>
<dbReference type="EMBL" id="BDDD01000647">
    <property type="protein sequence ID" value="GAV68625.1"/>
    <property type="molecule type" value="Genomic_DNA"/>
</dbReference>
<reference evidence="3" key="1">
    <citation type="submission" date="2016-04" db="EMBL/GenBank/DDBJ databases">
        <title>Cephalotus genome sequencing.</title>
        <authorList>
            <person name="Fukushima K."/>
            <person name="Hasebe M."/>
            <person name="Fang X."/>
        </authorList>
    </citation>
    <scope>NUCLEOTIDE SEQUENCE [LARGE SCALE GENOMIC DNA]</scope>
    <source>
        <strain evidence="3">cv. St1</strain>
    </source>
</reference>
<dbReference type="InParanoid" id="A0A1Q3BKW8"/>
<dbReference type="AlphaFoldDB" id="A0A1Q3BKW8"/>
<dbReference type="Proteomes" id="UP000187406">
    <property type="component" value="Unassembled WGS sequence"/>
</dbReference>
<dbReference type="STRING" id="3775.A0A1Q3BKW8"/>
<keyword evidence="3" id="KW-1185">Reference proteome</keyword>
<dbReference type="PANTHER" id="PTHR46033">
    <property type="entry name" value="PROTEIN MAIN-LIKE 2"/>
    <property type="match status" value="1"/>
</dbReference>
<dbReference type="InterPro" id="IPR044824">
    <property type="entry name" value="MAIN-like"/>
</dbReference>
<dbReference type="GO" id="GO:0010073">
    <property type="term" value="P:meristem maintenance"/>
    <property type="evidence" value="ECO:0007669"/>
    <property type="project" value="InterPro"/>
</dbReference>
<evidence type="ECO:0000259" key="1">
    <source>
        <dbReference type="Pfam" id="PF10536"/>
    </source>
</evidence>
<name>A0A1Q3BKW8_CEPFO</name>
<dbReference type="InterPro" id="IPR019557">
    <property type="entry name" value="AminoTfrase-like_pln_mobile"/>
</dbReference>
<dbReference type="Pfam" id="PF10536">
    <property type="entry name" value="PMD"/>
    <property type="match status" value="1"/>
</dbReference>
<accession>A0A1Q3BKW8</accession>
<protein>
    <submittedName>
        <fullName evidence="2">PMD domain-containing protein</fullName>
    </submittedName>
</protein>
<dbReference type="OrthoDB" id="1572276at2759"/>
<proteinExistence type="predicted"/>
<gene>
    <name evidence="2" type="ORF">CFOL_v3_12128</name>
</gene>
<evidence type="ECO:0000313" key="2">
    <source>
        <dbReference type="EMBL" id="GAV68625.1"/>
    </source>
</evidence>
<sequence length="634" mass="71723">MEEPICTLVEEREEAMISFGGDSQPVLRKAHFLTPNVTSTDGHVINNLAVSISSLPPTFEPKNWPIKVKFEGWLKPLSKWKTWVDCLSLKYQSVWKQAEKWNPETNTLVFPWAEASITLEDVLILGGYSVWGSPVTCLVESRELMEIEEELVKARTELGRTPANKASQWGWLTKFAGSGSKIEHEAFLSLWLARFVLKKSTLITRQVFPLAIHLARGTRIALAPAVLARIYKDLRLLKELIVASTEFDSCENDDYVLEVTLWSPFYLVQLWAWERLQDLQPRPNLINFGDGRGARWNRVKSVNVKNVRVALNSAGESFHWRPYATVIKNWQFPKFYKEKEEWILVESGIDEEIMSFVLCLRVSELVGIGCIEQYLPNRVAMQFGLDQDLPGHVARRNQTPEIAWSNYLRPFGNTKLYVPSRFFESDVTVRYLEWRNQSLSVQQDVITDVIKCAFRKNRCLRKPSKKVSLGSRGMWADNEVDASPIFANQVVVKDFVLEKKRSIAEISKSCEKHDSLATKQVNNGECYAYAGQAESSSTSAASNRILTDNSEIIRVGHNISQNKAVVGGSTGAMENPDVNRAGNSVSTVGNMNGNEEESNTYMCEIPGLELEAKIAKLERVVAELKAARFGIYQN</sequence>
<dbReference type="PANTHER" id="PTHR46033:SF77">
    <property type="entry name" value="SERINE_THREONINE-PROTEIN PHOSPHATASE 7 LONG FORM HOMOLOG"/>
    <property type="match status" value="1"/>
</dbReference>
<feature type="domain" description="Aminotransferase-like plant mobile" evidence="1">
    <location>
        <begin position="92"/>
        <end position="434"/>
    </location>
</feature>